<dbReference type="GO" id="GO:0000224">
    <property type="term" value="F:peptide-N4-(N-acetyl-beta-glucosaminyl)asparagine amidase activity"/>
    <property type="evidence" value="ECO:0007669"/>
    <property type="project" value="TreeGrafter"/>
</dbReference>
<dbReference type="Gene3D" id="3.30.2080.10">
    <property type="entry name" value="GH92 mannosidase domain"/>
    <property type="match status" value="1"/>
</dbReference>
<feature type="domain" description="Glycosyl hydrolase family 92 N-terminal" evidence="3">
    <location>
        <begin position="55"/>
        <end position="298"/>
    </location>
</feature>
<evidence type="ECO:0000313" key="4">
    <source>
        <dbReference type="EMBL" id="TAA26944.1"/>
    </source>
</evidence>
<dbReference type="GO" id="GO:0005829">
    <property type="term" value="C:cytosol"/>
    <property type="evidence" value="ECO:0007669"/>
    <property type="project" value="TreeGrafter"/>
</dbReference>
<feature type="compositionally biased region" description="Low complexity" evidence="1">
    <location>
        <begin position="816"/>
        <end position="827"/>
    </location>
</feature>
<keyword evidence="4" id="KW-0378">Hydrolase</keyword>
<dbReference type="Gene3D" id="1.20.1610.10">
    <property type="entry name" value="alpha-1,2-mannosidases domains"/>
    <property type="match status" value="1"/>
</dbReference>
<feature type="domain" description="Glycosyl hydrolase family 92" evidence="2">
    <location>
        <begin position="306"/>
        <end position="805"/>
    </location>
</feature>
<dbReference type="RefSeq" id="WP_130550796.1">
    <property type="nucleotide sequence ID" value="NZ_SHMC01000002.1"/>
</dbReference>
<dbReference type="PANTHER" id="PTHR12143:SF39">
    <property type="entry name" value="SECRETED PROTEIN"/>
    <property type="match status" value="1"/>
</dbReference>
<gene>
    <name evidence="4" type="ORF">EA660_06975</name>
</gene>
<dbReference type="AlphaFoldDB" id="A0A4Q8LDG0"/>
<dbReference type="Pfam" id="PF17678">
    <property type="entry name" value="Glyco_hydro_92N"/>
    <property type="match status" value="1"/>
</dbReference>
<evidence type="ECO:0000256" key="1">
    <source>
        <dbReference type="SAM" id="MobiDB-lite"/>
    </source>
</evidence>
<dbReference type="Proteomes" id="UP000292627">
    <property type="component" value="Unassembled WGS sequence"/>
</dbReference>
<dbReference type="InterPro" id="IPR005887">
    <property type="entry name" value="GH92_a_mannosidase_put"/>
</dbReference>
<dbReference type="GO" id="GO:0030246">
    <property type="term" value="F:carbohydrate binding"/>
    <property type="evidence" value="ECO:0007669"/>
    <property type="project" value="InterPro"/>
</dbReference>
<dbReference type="GO" id="GO:0006516">
    <property type="term" value="P:glycoprotein catabolic process"/>
    <property type="evidence" value="ECO:0007669"/>
    <property type="project" value="TreeGrafter"/>
</dbReference>
<reference evidence="4 5" key="1">
    <citation type="submission" date="2019-02" db="EMBL/GenBank/DDBJ databases">
        <title>WGS of Pseudoxanthomonas species novum from clinical isolates.</title>
        <authorList>
            <person name="Bernier A.-M."/>
            <person name="Bernard K."/>
            <person name="Vachon A."/>
        </authorList>
    </citation>
    <scope>NUCLEOTIDE SEQUENCE [LARGE SCALE GENOMIC DNA]</scope>
    <source>
        <strain evidence="4 5">NML171200</strain>
    </source>
</reference>
<evidence type="ECO:0000259" key="2">
    <source>
        <dbReference type="Pfam" id="PF07971"/>
    </source>
</evidence>
<dbReference type="InterPro" id="IPR041371">
    <property type="entry name" value="GH92_N"/>
</dbReference>
<dbReference type="InterPro" id="IPR014718">
    <property type="entry name" value="GH-type_carb-bd"/>
</dbReference>
<dbReference type="InterPro" id="IPR012939">
    <property type="entry name" value="Glyco_hydro_92"/>
</dbReference>
<name>A0A4Q8LDG0_9GAMM</name>
<dbReference type="Gene3D" id="1.20.1050.60">
    <property type="entry name" value="alpha-1,2-mannosidase"/>
    <property type="match status" value="1"/>
</dbReference>
<accession>A0A4Q8LDG0</accession>
<evidence type="ECO:0000259" key="3">
    <source>
        <dbReference type="Pfam" id="PF17678"/>
    </source>
</evidence>
<sequence>MDHPTRAPLPAAASNARDRALLRHGRRAVCVALLLALPVTGTLARAADDDLAAQVNTFIGTRDEGNTFPGAAAPFGMIQVSPIGSHYAGWRDGDERIRGFGHSFISGAGCWEQGGQVSVLPVTGRIGPGGDFDTSKRDVFDQTKYGARYTQAGSTGQAGDYRVRLTDYGGIEVETTALTRASGERYTYPAAAGEGHVLINVGQANQKHRVIGSQVRVVGDRVVEGKITTLSFCGGHQYATWFRIEYDRPFKAFGVWGQAGGTPGARDSMESEYEPLNGAWVSFDTSKNKQVTAITSISHVDAEGARVNLRADGMQSGKLRAFEPMRRDARALWQQALSKVRIDGGSKDDRAVFYTALYHALLQPMTGNDADGRYRGYDDAIHEAKDWTYYEFFSLWDTYRSQNQLLALIEPQRARDIGRSLLAIDAQGGWLPRWGYANFDTNTMTGDPVTPFLVDLWRYGALKGLEPQAWAALRKNAWGVPPLASRHEGRAGNVNYLQNGFVFFDRTFPAKGMDVDPQNGGSATLEYALGDCALSLMAGALGHGDDAAALRTRGGNWHKVWDADLHEQASGYQGFPRPRLADGRWFTPPTGTYDPRSHYGFHEGTAWQYQWLVPQDIPGLATAMGGREAMGKRLDDFFAYDQLVADPQGAARKAWVGGPYSYYGQYRYNPNNEPTMHVPALYSLIGQPWKTATVLSSVQTLFTNAPNGVTGNDDLGTMSAFYLFSTLGFSPLMPGTGQMLLHPPRFTSARIDLGNGRTLTVRGNAAPQAGPRYVQGVRFNGKPQSAVWMDVDTLRQGGTLDYTLGTQPDPQGWGTAADAAPAASCPV</sequence>
<dbReference type="InterPro" id="IPR008928">
    <property type="entry name" value="6-hairpin_glycosidase_sf"/>
</dbReference>
<organism evidence="4 5">
    <name type="scientific">Pseudoxanthomonas winnipegensis</name>
    <dbReference type="NCBI Taxonomy" id="2480810"/>
    <lineage>
        <taxon>Bacteria</taxon>
        <taxon>Pseudomonadati</taxon>
        <taxon>Pseudomonadota</taxon>
        <taxon>Gammaproteobacteria</taxon>
        <taxon>Lysobacterales</taxon>
        <taxon>Lysobacteraceae</taxon>
        <taxon>Pseudoxanthomonas</taxon>
    </lineage>
</organism>
<comment type="caution">
    <text evidence="4">The sequence shown here is derived from an EMBL/GenBank/DDBJ whole genome shotgun (WGS) entry which is preliminary data.</text>
</comment>
<dbReference type="GO" id="GO:0005975">
    <property type="term" value="P:carbohydrate metabolic process"/>
    <property type="evidence" value="ECO:0007669"/>
    <property type="project" value="InterPro"/>
</dbReference>
<evidence type="ECO:0000313" key="5">
    <source>
        <dbReference type="Proteomes" id="UP000292627"/>
    </source>
</evidence>
<dbReference type="InterPro" id="IPR050883">
    <property type="entry name" value="PNGase"/>
</dbReference>
<feature type="region of interest" description="Disordered" evidence="1">
    <location>
        <begin position="807"/>
        <end position="827"/>
    </location>
</feature>
<proteinExistence type="predicted"/>
<dbReference type="PANTHER" id="PTHR12143">
    <property type="entry name" value="PEPTIDE N-GLYCANASE PNGASE -RELATED"/>
    <property type="match status" value="1"/>
</dbReference>
<dbReference type="EMBL" id="SHMC01000002">
    <property type="protein sequence ID" value="TAA26944.1"/>
    <property type="molecule type" value="Genomic_DNA"/>
</dbReference>
<dbReference type="NCBIfam" id="TIGR01180">
    <property type="entry name" value="aman2_put"/>
    <property type="match status" value="1"/>
</dbReference>
<dbReference type="OrthoDB" id="9804511at2"/>
<dbReference type="Pfam" id="PF07971">
    <property type="entry name" value="Glyco_hydro_92"/>
    <property type="match status" value="1"/>
</dbReference>
<protein>
    <submittedName>
        <fullName evidence="4">Glycoside hydrolase family 92 protein</fullName>
    </submittedName>
</protein>
<dbReference type="SUPFAM" id="SSF48208">
    <property type="entry name" value="Six-hairpin glycosidases"/>
    <property type="match status" value="1"/>
</dbReference>
<dbReference type="Gene3D" id="2.70.98.10">
    <property type="match status" value="1"/>
</dbReference>